<dbReference type="EMBL" id="JACOPF010000002">
    <property type="protein sequence ID" value="MBC5689320.1"/>
    <property type="molecule type" value="Genomic_DNA"/>
</dbReference>
<evidence type="ECO:0000313" key="3">
    <source>
        <dbReference type="Proteomes" id="UP000652477"/>
    </source>
</evidence>
<name>A0A923LID7_9FIRM</name>
<keyword evidence="3" id="KW-1185">Reference proteome</keyword>
<protein>
    <recommendedName>
        <fullName evidence="4">PepSY domain-containing protein</fullName>
    </recommendedName>
</protein>
<dbReference type="Gene3D" id="3.10.450.40">
    <property type="match status" value="1"/>
</dbReference>
<gene>
    <name evidence="2" type="ORF">H8S37_10370</name>
</gene>
<dbReference type="Proteomes" id="UP000652477">
    <property type="component" value="Unassembled WGS sequence"/>
</dbReference>
<evidence type="ECO:0008006" key="4">
    <source>
        <dbReference type="Google" id="ProtNLM"/>
    </source>
</evidence>
<dbReference type="RefSeq" id="WP_186875993.1">
    <property type="nucleotide sequence ID" value="NZ_JACOPF010000002.1"/>
</dbReference>
<evidence type="ECO:0000256" key="1">
    <source>
        <dbReference type="SAM" id="Phobius"/>
    </source>
</evidence>
<proteinExistence type="predicted"/>
<reference evidence="2" key="1">
    <citation type="submission" date="2020-08" db="EMBL/GenBank/DDBJ databases">
        <title>Genome public.</title>
        <authorList>
            <person name="Liu C."/>
            <person name="Sun Q."/>
        </authorList>
    </citation>
    <scope>NUCLEOTIDE SEQUENCE</scope>
    <source>
        <strain evidence="2">NSJ-55</strain>
    </source>
</reference>
<feature type="transmembrane region" description="Helical" evidence="1">
    <location>
        <begin position="12"/>
        <end position="32"/>
    </location>
</feature>
<keyword evidence="1" id="KW-0812">Transmembrane</keyword>
<keyword evidence="1" id="KW-1133">Transmembrane helix</keyword>
<accession>A0A923LID7</accession>
<evidence type="ECO:0000313" key="2">
    <source>
        <dbReference type="EMBL" id="MBC5689320.1"/>
    </source>
</evidence>
<dbReference type="AlphaFoldDB" id="A0A923LID7"/>
<comment type="caution">
    <text evidence="2">The sequence shown here is derived from an EMBL/GenBank/DDBJ whole genome shotgun (WGS) entry which is preliminary data.</text>
</comment>
<organism evidence="2 3">
    <name type="scientific">Mediterraneibacter hominis</name>
    <dbReference type="NCBI Taxonomy" id="2763054"/>
    <lineage>
        <taxon>Bacteria</taxon>
        <taxon>Bacillati</taxon>
        <taxon>Bacillota</taxon>
        <taxon>Clostridia</taxon>
        <taxon>Lachnospirales</taxon>
        <taxon>Lachnospiraceae</taxon>
        <taxon>Mediterraneibacter</taxon>
    </lineage>
</organism>
<sequence>MKKMSKKVIGMIIGGALLIVVIVGVAGVMILGTNAQEAREIALNYSGGGEIVSQEVENEGLLNEYKFKIVNGNNWYEIQIGGFGRIQEVETGNGPYYWD</sequence>
<keyword evidence="1" id="KW-0472">Membrane</keyword>